<dbReference type="AlphaFoldDB" id="A0A8C0TZ11"/>
<evidence type="ECO:0000259" key="3">
    <source>
        <dbReference type="PROSITE" id="PS50157"/>
    </source>
</evidence>
<keyword evidence="1" id="KW-0863">Zinc-finger</keyword>
<reference evidence="5" key="2">
    <citation type="submission" date="2025-09" db="UniProtKB">
        <authorList>
            <consortium name="Ensembl"/>
        </authorList>
    </citation>
    <scope>IDENTIFICATION</scope>
</reference>
<keyword evidence="6" id="KW-1185">Reference proteome</keyword>
<dbReference type="InterPro" id="IPR001005">
    <property type="entry name" value="SANT/Myb"/>
</dbReference>
<dbReference type="PROSITE" id="PS50878">
    <property type="entry name" value="RT_POL"/>
    <property type="match status" value="1"/>
</dbReference>
<dbReference type="CDD" id="cd00167">
    <property type="entry name" value="SANT"/>
    <property type="match status" value="1"/>
</dbReference>
<sequence length="1250" mass="142068">MVKALKLLRVSTATQTNFEDLWQVKSPQKPNFKPSELGREVWKSLKLEFYNSIHCSEECEAHCLGREGLEDYPDVYWEETMTCLSLNDQGTDKGQERITTPPPTGEEAAVLSEPEEATIHPPNNGESEGCPVISVPDKNPPCPCCGVKMNKMLGLIDHLLRTHGIRECKFKCAKCDLENTNFHSIACHYPKCKGKTKEPSPGKWPCNVCQMSFQTKIGLGQHKRKAHPAIRNQERIEAAKPKETSARGAHKKCWSEEEENLLIQLIKQYEGNRNINKLIAEHIPSKTSKQISDKRRCLVSKQPAPFGLQLRGKTERQPQEKSQKPPQRKETTVNQLKKHYEEIVPSKISDGTFVVYQEAFQEILKKKTENPAHIISEITKDCMKVFKGMHSRGKNTRKTKQGHLQPKKRQAAKWMSKRAIKKGQYLRFQKLFYTDRGKLARIILDDVEGLKCQIPANEISSVFRERWETPGSFKGFEDFEAEGKTDNTKFLPLITAKEIDKNIKEMAKTSAPGPDDITLEDLCKADPKFSLLTEIFNLWLISGTVPDQMKNCRTVLLPKSDRPDRLKDINNWRPITIGSTVLRLFSRVLTARLSKACPINPRQKGFTRAPGCSENLQLLQLLLKTAKREHNEIAVVFVDIAKAFDTVSHQHIIEGLRQRKVDEHIINLIQSMYVNTSTCIRTKDETSAPINILKGVKQGDPMSPLLFNLALDPLLCKLEKEGQGYKCDGANITAMAFADDLVLLSNSWEGMMRNIKILETFCNITGLKTQGEKCHGFYIKPTKDSYTINDCPPWTVNNTPLNMISPGESEKYLGLQVDPWVGIAQAELLTKINTWLQRIGKAHLKPLQKIDLLKVYTIPRLYYIADHTDTPFVLLKSIDQAVRTKVKEWLHLPACTCDALLYSSTRDGGLGISRLEGLIPSIQARRLHRLAQSKDEILTNLLKGEGAELRYKKLWVKAGGDKSKIPSIWTTKPMVAVQAPTSEILSEWEAPTAKFKYPKPCNLRKKEFEKWKQLVSQGRGITHFENDSISNAWLTSYRAIHHRKLITALQLRANVYPTREFLARGRDGQYIKSCRHCKAENETCSHIIGKCPITQDARIQRHNKICDLLTNIAQRKDWTVFHEPHIRDSNGQLFKPDLIFVKDNQAQVVDVTVRYESENCTLENAAKEKVTKYQHLEKEIQELTNAQQIDFIGFPLGSRGKWYPGNNTLLETLGLSKRELERTSKTLASRALESSVDIIHIFASKSRAPG</sequence>
<evidence type="ECO:0000259" key="4">
    <source>
        <dbReference type="PROSITE" id="PS50878"/>
    </source>
</evidence>
<dbReference type="InterPro" id="IPR009057">
    <property type="entry name" value="Homeodomain-like_sf"/>
</dbReference>
<organism evidence="5 6">
    <name type="scientific">Cyanistes caeruleus</name>
    <name type="common">Eurasian blue tit</name>
    <name type="synonym">Parus caeruleus</name>
    <dbReference type="NCBI Taxonomy" id="156563"/>
    <lineage>
        <taxon>Eukaryota</taxon>
        <taxon>Metazoa</taxon>
        <taxon>Chordata</taxon>
        <taxon>Craniata</taxon>
        <taxon>Vertebrata</taxon>
        <taxon>Euteleostomi</taxon>
        <taxon>Archelosauria</taxon>
        <taxon>Archosauria</taxon>
        <taxon>Dinosauria</taxon>
        <taxon>Saurischia</taxon>
        <taxon>Theropoda</taxon>
        <taxon>Coelurosauria</taxon>
        <taxon>Aves</taxon>
        <taxon>Neognathae</taxon>
        <taxon>Neoaves</taxon>
        <taxon>Telluraves</taxon>
        <taxon>Australaves</taxon>
        <taxon>Passeriformes</taxon>
        <taxon>Paridae</taxon>
        <taxon>Cyanistes</taxon>
    </lineage>
</organism>
<dbReference type="InterPro" id="IPR000477">
    <property type="entry name" value="RT_dom"/>
</dbReference>
<proteinExistence type="predicted"/>
<dbReference type="Gene3D" id="1.10.10.60">
    <property type="entry name" value="Homeodomain-like"/>
    <property type="match status" value="1"/>
</dbReference>
<dbReference type="Ensembl" id="ENSCCET00000002506.1">
    <property type="protein sequence ID" value="ENSCCEP00000001467.1"/>
    <property type="gene ID" value="ENSCCEG00000001706.1"/>
</dbReference>
<dbReference type="InterPro" id="IPR043502">
    <property type="entry name" value="DNA/RNA_pol_sf"/>
</dbReference>
<name>A0A8C0TZ11_CYACU</name>
<protein>
    <recommendedName>
        <fullName evidence="7">Reverse transcriptase</fullName>
    </recommendedName>
</protein>
<dbReference type="SMART" id="SM00717">
    <property type="entry name" value="SANT"/>
    <property type="match status" value="1"/>
</dbReference>
<dbReference type="PROSITE" id="PS00028">
    <property type="entry name" value="ZINC_FINGER_C2H2_1"/>
    <property type="match status" value="1"/>
</dbReference>
<dbReference type="GO" id="GO:0008270">
    <property type="term" value="F:zinc ion binding"/>
    <property type="evidence" value="ECO:0007669"/>
    <property type="project" value="UniProtKB-KW"/>
</dbReference>
<evidence type="ECO:0000256" key="1">
    <source>
        <dbReference type="PROSITE-ProRule" id="PRU00042"/>
    </source>
</evidence>
<evidence type="ECO:0008006" key="7">
    <source>
        <dbReference type="Google" id="ProtNLM"/>
    </source>
</evidence>
<dbReference type="SUPFAM" id="SSF56672">
    <property type="entry name" value="DNA/RNA polymerases"/>
    <property type="match status" value="1"/>
</dbReference>
<dbReference type="PANTHER" id="PTHR19446">
    <property type="entry name" value="REVERSE TRANSCRIPTASES"/>
    <property type="match status" value="1"/>
</dbReference>
<dbReference type="PROSITE" id="PS50157">
    <property type="entry name" value="ZINC_FINGER_C2H2_2"/>
    <property type="match status" value="1"/>
</dbReference>
<accession>A0A8C0TZ11</accession>
<evidence type="ECO:0000313" key="6">
    <source>
        <dbReference type="Proteomes" id="UP000694410"/>
    </source>
</evidence>
<feature type="domain" description="Reverse transcriptase" evidence="4">
    <location>
        <begin position="538"/>
        <end position="817"/>
    </location>
</feature>
<feature type="compositionally biased region" description="Basic and acidic residues" evidence="2">
    <location>
        <begin position="312"/>
        <end position="331"/>
    </location>
</feature>
<reference evidence="5" key="1">
    <citation type="submission" date="2025-08" db="UniProtKB">
        <authorList>
            <consortium name="Ensembl"/>
        </authorList>
    </citation>
    <scope>IDENTIFICATION</scope>
</reference>
<evidence type="ECO:0000313" key="5">
    <source>
        <dbReference type="Ensembl" id="ENSCCEP00000001467.1"/>
    </source>
</evidence>
<evidence type="ECO:0000256" key="2">
    <source>
        <dbReference type="SAM" id="MobiDB-lite"/>
    </source>
</evidence>
<dbReference type="Proteomes" id="UP000694410">
    <property type="component" value="Unplaced"/>
</dbReference>
<dbReference type="SMART" id="SM00355">
    <property type="entry name" value="ZnF_C2H2"/>
    <property type="match status" value="2"/>
</dbReference>
<dbReference type="Pfam" id="PF00078">
    <property type="entry name" value="RVT_1"/>
    <property type="match status" value="1"/>
</dbReference>
<keyword evidence="1" id="KW-0479">Metal-binding</keyword>
<dbReference type="SUPFAM" id="SSF46689">
    <property type="entry name" value="Homeodomain-like"/>
    <property type="match status" value="1"/>
</dbReference>
<dbReference type="Pfam" id="PF00249">
    <property type="entry name" value="Myb_DNA-binding"/>
    <property type="match status" value="1"/>
</dbReference>
<feature type="domain" description="C2H2-type" evidence="3">
    <location>
        <begin position="204"/>
        <end position="232"/>
    </location>
</feature>
<keyword evidence="1" id="KW-0862">Zinc</keyword>
<dbReference type="InterPro" id="IPR013087">
    <property type="entry name" value="Znf_C2H2_type"/>
</dbReference>
<feature type="region of interest" description="Disordered" evidence="2">
    <location>
        <begin position="88"/>
        <end position="107"/>
    </location>
</feature>
<feature type="region of interest" description="Disordered" evidence="2">
    <location>
        <begin position="307"/>
        <end position="335"/>
    </location>
</feature>
<dbReference type="CDD" id="cd01650">
    <property type="entry name" value="RT_nLTR_like"/>
    <property type="match status" value="1"/>
</dbReference>